<dbReference type="KEGG" id="trg:TRUGW13939_02282"/>
<name>A0A7H8QMP1_TALRU</name>
<proteinExistence type="predicted"/>
<protein>
    <recommendedName>
        <fullName evidence="3">Crinkler effector protein N-terminal domain-containing protein</fullName>
    </recommendedName>
</protein>
<reference evidence="2" key="1">
    <citation type="submission" date="2020-06" db="EMBL/GenBank/DDBJ databases">
        <title>A chromosome-scale genome assembly of Talaromyces rugulosus W13939.</title>
        <authorList>
            <person name="Wang B."/>
            <person name="Guo L."/>
            <person name="Ye K."/>
            <person name="Wang L."/>
        </authorList>
    </citation>
    <scope>NUCLEOTIDE SEQUENCE [LARGE SCALE GENOMIC DNA]</scope>
    <source>
        <strain evidence="2">W13939</strain>
    </source>
</reference>
<dbReference type="RefSeq" id="XP_035341369.1">
    <property type="nucleotide sequence ID" value="XM_035485476.1"/>
</dbReference>
<evidence type="ECO:0008006" key="3">
    <source>
        <dbReference type="Google" id="ProtNLM"/>
    </source>
</evidence>
<dbReference type="Proteomes" id="UP000509510">
    <property type="component" value="Chromosome I"/>
</dbReference>
<organism evidence="1 2">
    <name type="scientific">Talaromyces rugulosus</name>
    <name type="common">Penicillium rugulosum</name>
    <dbReference type="NCBI Taxonomy" id="121627"/>
    <lineage>
        <taxon>Eukaryota</taxon>
        <taxon>Fungi</taxon>
        <taxon>Dikarya</taxon>
        <taxon>Ascomycota</taxon>
        <taxon>Pezizomycotina</taxon>
        <taxon>Eurotiomycetes</taxon>
        <taxon>Eurotiomycetidae</taxon>
        <taxon>Eurotiales</taxon>
        <taxon>Trichocomaceae</taxon>
        <taxon>Talaromyces</taxon>
        <taxon>Talaromyces sect. Islandici</taxon>
    </lineage>
</organism>
<evidence type="ECO:0000313" key="2">
    <source>
        <dbReference type="Proteomes" id="UP000509510"/>
    </source>
</evidence>
<gene>
    <name evidence="1" type="ORF">TRUGW13939_02282</name>
</gene>
<dbReference type="GeneID" id="55989791"/>
<sequence>MSGPYSHPVVFAFANNLPRPFPIDCTVGGETWSAVRKRIAKLFESTFREELSWDFYRPGRKINRTQPFYPTNVDHDIDFAFAETIHPSDLASADSGLQIVIVINSLVNPVSQMTMKKTVSLEFPTGLPYVPPKPGRLVNSVGVSWDYQASDNLVKHLRKSVGEHYHWFSNGYIDKWTMPLYLFLSGAGTGKSRNSVELHNTILKCFDGTYGDHRNQQLAQILKDPLVFHVTLENGQSPQTLEDNPMGLIGYRMLHQLIGGERGLSELIAEWKPPDPEVILRAVERWNANQHGGEPRAVFLVVDGLKVISTRYGKSALTDVLLQLGGLACRENSFRIVCATSRISGPIYKIRGRFNRKTVVLPCSLIKTPTIQGVEVFRTAISKFARHCGGHGRALECMSHVFQTYPQDDSGPEITNKGLKYIMDAYRGVIPSEGGEEIFMAATANRLLHKYKPIPGTEITPDELCERGLVTFESDYLSGYLDKGYLRVSYIWVLIFARLYRDSFEEIC</sequence>
<dbReference type="AlphaFoldDB" id="A0A7H8QMP1"/>
<accession>A0A7H8QMP1</accession>
<keyword evidence="2" id="KW-1185">Reference proteome</keyword>
<dbReference type="OrthoDB" id="4523734at2759"/>
<dbReference type="EMBL" id="CP055898">
    <property type="protein sequence ID" value="QKX55190.1"/>
    <property type="molecule type" value="Genomic_DNA"/>
</dbReference>
<evidence type="ECO:0000313" key="1">
    <source>
        <dbReference type="EMBL" id="QKX55190.1"/>
    </source>
</evidence>